<reference evidence="9 10" key="1">
    <citation type="submission" date="2017-02" db="EMBL/GenBank/DDBJ databases">
        <authorList>
            <person name="Peterson S.W."/>
        </authorList>
    </citation>
    <scope>NUCLEOTIDE SEQUENCE [LARGE SCALE GENOMIC DNA]</scope>
    <source>
        <strain evidence="9 10">USBA 369</strain>
    </source>
</reference>
<keyword evidence="10" id="KW-1185">Reference proteome</keyword>
<gene>
    <name evidence="7" type="primary">mltG</name>
    <name evidence="9" type="ORF">SAMN05428963_111109</name>
</gene>
<keyword evidence="7" id="KW-0997">Cell inner membrane</keyword>
<dbReference type="Gene3D" id="3.30.160.60">
    <property type="entry name" value="Classic Zinc Finger"/>
    <property type="match status" value="1"/>
</dbReference>
<dbReference type="Gene3D" id="3.30.1490.480">
    <property type="entry name" value="Endolytic murein transglycosylase"/>
    <property type="match status" value="1"/>
</dbReference>
<keyword evidence="4 7" id="KW-0472">Membrane</keyword>
<evidence type="ECO:0000256" key="7">
    <source>
        <dbReference type="HAMAP-Rule" id="MF_02065"/>
    </source>
</evidence>
<name>A0A1T4SKH0_9HYPH</name>
<dbReference type="Pfam" id="PF02618">
    <property type="entry name" value="YceG"/>
    <property type="match status" value="1"/>
</dbReference>
<dbReference type="Proteomes" id="UP000190135">
    <property type="component" value="Unassembled WGS sequence"/>
</dbReference>
<dbReference type="GO" id="GO:0008932">
    <property type="term" value="F:lytic endotransglycosylase activity"/>
    <property type="evidence" value="ECO:0007669"/>
    <property type="project" value="UniProtKB-UniRule"/>
</dbReference>
<feature type="transmembrane region" description="Helical" evidence="7">
    <location>
        <begin position="43"/>
        <end position="69"/>
    </location>
</feature>
<keyword evidence="5 7" id="KW-0456">Lyase</keyword>
<dbReference type="CDD" id="cd08010">
    <property type="entry name" value="MltG_like"/>
    <property type="match status" value="1"/>
</dbReference>
<dbReference type="PANTHER" id="PTHR30518">
    <property type="entry name" value="ENDOLYTIC MUREIN TRANSGLYCOSYLASE"/>
    <property type="match status" value="1"/>
</dbReference>
<dbReference type="NCBIfam" id="TIGR00247">
    <property type="entry name" value="endolytic transglycosylase MltG"/>
    <property type="match status" value="1"/>
</dbReference>
<evidence type="ECO:0000313" key="9">
    <source>
        <dbReference type="EMBL" id="SKA28719.1"/>
    </source>
</evidence>
<organism evidence="9 10">
    <name type="scientific">Consotaella salsifontis</name>
    <dbReference type="NCBI Taxonomy" id="1365950"/>
    <lineage>
        <taxon>Bacteria</taxon>
        <taxon>Pseudomonadati</taxon>
        <taxon>Pseudomonadota</taxon>
        <taxon>Alphaproteobacteria</taxon>
        <taxon>Hyphomicrobiales</taxon>
        <taxon>Aurantimonadaceae</taxon>
        <taxon>Consotaella</taxon>
    </lineage>
</organism>
<dbReference type="InterPro" id="IPR003770">
    <property type="entry name" value="MLTG-like"/>
</dbReference>
<evidence type="ECO:0000256" key="3">
    <source>
        <dbReference type="ARBA" id="ARBA00022989"/>
    </source>
</evidence>
<comment type="function">
    <text evidence="7">Functions as a peptidoglycan terminase that cleaves nascent peptidoglycan strands endolytically to terminate their elongation.</text>
</comment>
<dbReference type="GO" id="GO:0005886">
    <property type="term" value="C:plasma membrane"/>
    <property type="evidence" value="ECO:0007669"/>
    <property type="project" value="UniProtKB-SubCell"/>
</dbReference>
<comment type="subcellular location">
    <subcellularLocation>
        <location evidence="7">Cell inner membrane</location>
        <topology evidence="7">Single-pass membrane protein</topology>
    </subcellularLocation>
</comment>
<evidence type="ECO:0000256" key="2">
    <source>
        <dbReference type="ARBA" id="ARBA00022692"/>
    </source>
</evidence>
<dbReference type="AlphaFoldDB" id="A0A1T4SKH0"/>
<dbReference type="EC" id="4.2.2.29" evidence="7"/>
<feature type="site" description="Important for catalytic activity" evidence="7">
    <location>
        <position position="242"/>
    </location>
</feature>
<evidence type="ECO:0000256" key="5">
    <source>
        <dbReference type="ARBA" id="ARBA00023239"/>
    </source>
</evidence>
<keyword evidence="2 7" id="KW-0812">Transmembrane</keyword>
<feature type="compositionally biased region" description="Basic residues" evidence="8">
    <location>
        <begin position="22"/>
        <end position="35"/>
    </location>
</feature>
<protein>
    <recommendedName>
        <fullName evidence="7">Endolytic murein transglycosylase</fullName>
        <ecNumber evidence="7">4.2.2.29</ecNumber>
    </recommendedName>
    <alternativeName>
        <fullName evidence="7">Peptidoglycan lytic transglycosylase</fullName>
    </alternativeName>
    <alternativeName>
        <fullName evidence="7">Peptidoglycan polymerization terminase</fullName>
    </alternativeName>
</protein>
<accession>A0A1T4SKH0</accession>
<sequence length="376" mass="41168">MVTDDNSVRQEPAEAETQPPSRKGRRAKPPRPKRRSRYLRNNGLIIFLSFLLTVGLVAALGAAGFYAMFEGRGPLRQETTYLIARNSGVTTIAEGLEEAGIIRDARVFQLGTRLSGAGGQLKAGEYAFAPGESMREVMEKLKSGKSILHSLTVPEGRTVQQVYDLVKAEPTLSGDLPPLAPEGSLRPETYRFTRGMSRGELIDTMAKAQERLVKEVWEERDPDLPVKDINEFVTLASIVERETGVDGERPKVAAVFVNRLRKKMRLQSDPTVIYGIWGGAGKPSDEPIRQSHLKDDNPYNTYVNGGLPPGPIANPGRAALEAVAHPAKTSDLYFVADGTGGHVFSATLEEHNANVRHYREILRQQGAEPADEASGQ</sequence>
<comment type="catalytic activity">
    <reaction evidence="7">
        <text>a peptidoglycan chain = a peptidoglycan chain with N-acetyl-1,6-anhydromuramyl-[peptide] at the reducing end + a peptidoglycan chain with N-acetylglucosamine at the non-reducing end.</text>
        <dbReference type="EC" id="4.2.2.29"/>
    </reaction>
</comment>
<keyword evidence="1 7" id="KW-1003">Cell membrane</keyword>
<dbReference type="GO" id="GO:0071555">
    <property type="term" value="P:cell wall organization"/>
    <property type="evidence" value="ECO:0007669"/>
    <property type="project" value="UniProtKB-KW"/>
</dbReference>
<evidence type="ECO:0000256" key="1">
    <source>
        <dbReference type="ARBA" id="ARBA00022475"/>
    </source>
</evidence>
<dbReference type="HAMAP" id="MF_02065">
    <property type="entry name" value="MltG"/>
    <property type="match status" value="1"/>
</dbReference>
<evidence type="ECO:0000313" key="10">
    <source>
        <dbReference type="Proteomes" id="UP000190135"/>
    </source>
</evidence>
<evidence type="ECO:0000256" key="4">
    <source>
        <dbReference type="ARBA" id="ARBA00023136"/>
    </source>
</evidence>
<proteinExistence type="inferred from homology"/>
<comment type="similarity">
    <text evidence="7">Belongs to the transglycosylase MltG family.</text>
</comment>
<feature type="region of interest" description="Disordered" evidence="8">
    <location>
        <begin position="1"/>
        <end position="35"/>
    </location>
</feature>
<dbReference type="FunFam" id="3.30.160.60:FF:000242">
    <property type="entry name" value="Endolytic murein transglycosylase"/>
    <property type="match status" value="1"/>
</dbReference>
<keyword evidence="3 7" id="KW-1133">Transmembrane helix</keyword>
<evidence type="ECO:0000256" key="8">
    <source>
        <dbReference type="SAM" id="MobiDB-lite"/>
    </source>
</evidence>
<dbReference type="PANTHER" id="PTHR30518:SF2">
    <property type="entry name" value="ENDOLYTIC MUREIN TRANSGLYCOSYLASE"/>
    <property type="match status" value="1"/>
</dbReference>
<dbReference type="EMBL" id="FUXL01000011">
    <property type="protein sequence ID" value="SKA28719.1"/>
    <property type="molecule type" value="Genomic_DNA"/>
</dbReference>
<keyword evidence="6 7" id="KW-0961">Cell wall biogenesis/degradation</keyword>
<dbReference type="GO" id="GO:0009252">
    <property type="term" value="P:peptidoglycan biosynthetic process"/>
    <property type="evidence" value="ECO:0007669"/>
    <property type="project" value="UniProtKB-UniRule"/>
</dbReference>
<feature type="compositionally biased region" description="Basic and acidic residues" evidence="8">
    <location>
        <begin position="1"/>
        <end position="12"/>
    </location>
</feature>
<dbReference type="STRING" id="1365950.SAMN05428963_111109"/>
<evidence type="ECO:0000256" key="6">
    <source>
        <dbReference type="ARBA" id="ARBA00023316"/>
    </source>
</evidence>